<name>R1H8Z4_9GAMM</name>
<evidence type="ECO:0000313" key="3">
    <source>
        <dbReference type="Proteomes" id="UP000013526"/>
    </source>
</evidence>
<gene>
    <name evidence="2" type="ORF">G113_01539</name>
</gene>
<proteinExistence type="predicted"/>
<dbReference type="Pfam" id="PF04307">
    <property type="entry name" value="YdjM"/>
    <property type="match status" value="1"/>
</dbReference>
<accession>R1H8Z4</accession>
<protein>
    <submittedName>
        <fullName evidence="2">Putative membrane-bound metal-dependent hydrolase</fullName>
    </submittedName>
</protein>
<keyword evidence="1" id="KW-0472">Membrane</keyword>
<feature type="transmembrane region" description="Helical" evidence="1">
    <location>
        <begin position="117"/>
        <end position="138"/>
    </location>
</feature>
<dbReference type="AlphaFoldDB" id="R1H8Z4"/>
<feature type="transmembrane region" description="Helical" evidence="1">
    <location>
        <begin position="150"/>
        <end position="173"/>
    </location>
</feature>
<dbReference type="Proteomes" id="UP000013526">
    <property type="component" value="Unassembled WGS sequence"/>
</dbReference>
<reference evidence="2 3" key="1">
    <citation type="journal article" date="2013" name="Genome Announc.">
        <title>Draft Genome Sequence of Aeromonas molluscorum Strain 848TT, Isolated from Bivalve Molluscs.</title>
        <authorList>
            <person name="Spataro N."/>
            <person name="Farfan M."/>
            <person name="Albarral V."/>
            <person name="Sanglas A."/>
            <person name="Loren J.G."/>
            <person name="Fuste M.C."/>
            <person name="Bosch E."/>
        </authorList>
    </citation>
    <scope>NUCLEOTIDE SEQUENCE [LARGE SCALE GENOMIC DNA]</scope>
    <source>
        <strain evidence="2 3">848</strain>
    </source>
</reference>
<dbReference type="PATRIC" id="fig|1268236.3.peg.309"/>
<sequence length="174" mass="18876">MRRRSTRIPVTMTAQGHLIFSVTCALLAHKLPLTPALADANLAQTVLAALASSLLPDLDHPNSVLGQRLRWISIPLSRMTGHRGFTHSLLAVALCILGLNSDLMAGCVPLAVKDALIIGYLSHLLGDWLTPAGIPLFWPLKQRFRLPGWSLKSGGAIETSFCTLSLLLAGYWVY</sequence>
<dbReference type="PANTHER" id="PTHR35531">
    <property type="entry name" value="INNER MEMBRANE PROTEIN YBCI-RELATED"/>
    <property type="match status" value="1"/>
</dbReference>
<dbReference type="PIRSF" id="PIRSF030780">
    <property type="entry name" value="Md_memb_hyd_prd"/>
    <property type="match status" value="1"/>
</dbReference>
<keyword evidence="2" id="KW-0378">Hydrolase</keyword>
<dbReference type="EMBL" id="AQGQ01000003">
    <property type="protein sequence ID" value="EOD56926.1"/>
    <property type="molecule type" value="Genomic_DNA"/>
</dbReference>
<dbReference type="PANTHER" id="PTHR35531:SF1">
    <property type="entry name" value="INNER MEMBRANE PROTEIN YBCI-RELATED"/>
    <property type="match status" value="1"/>
</dbReference>
<dbReference type="InterPro" id="IPR016956">
    <property type="entry name" value="YdjM"/>
</dbReference>
<keyword evidence="1" id="KW-1133">Transmembrane helix</keyword>
<organism evidence="2 3">
    <name type="scientific">Aeromonas molluscorum 848</name>
    <dbReference type="NCBI Taxonomy" id="1268236"/>
    <lineage>
        <taxon>Bacteria</taxon>
        <taxon>Pseudomonadati</taxon>
        <taxon>Pseudomonadota</taxon>
        <taxon>Gammaproteobacteria</taxon>
        <taxon>Aeromonadales</taxon>
        <taxon>Aeromonadaceae</taxon>
        <taxon>Aeromonas</taxon>
    </lineage>
</organism>
<evidence type="ECO:0000313" key="2">
    <source>
        <dbReference type="EMBL" id="EOD56926.1"/>
    </source>
</evidence>
<dbReference type="InterPro" id="IPR007404">
    <property type="entry name" value="YdjM-like"/>
</dbReference>
<evidence type="ECO:0000256" key="1">
    <source>
        <dbReference type="SAM" id="Phobius"/>
    </source>
</evidence>
<feature type="transmembrane region" description="Helical" evidence="1">
    <location>
        <begin position="88"/>
        <end position="111"/>
    </location>
</feature>
<keyword evidence="3" id="KW-1185">Reference proteome</keyword>
<keyword evidence="1" id="KW-0812">Transmembrane</keyword>
<comment type="caution">
    <text evidence="2">The sequence shown here is derived from an EMBL/GenBank/DDBJ whole genome shotgun (WGS) entry which is preliminary data.</text>
</comment>
<dbReference type="GO" id="GO:0016787">
    <property type="term" value="F:hydrolase activity"/>
    <property type="evidence" value="ECO:0007669"/>
    <property type="project" value="UniProtKB-KW"/>
</dbReference>